<evidence type="ECO:0000313" key="3">
    <source>
        <dbReference type="Proteomes" id="UP000264353"/>
    </source>
</evidence>
<organism evidence="1 3">
    <name type="scientific">Brassica campestris</name>
    <name type="common">Field mustard</name>
    <dbReference type="NCBI Taxonomy" id="3711"/>
    <lineage>
        <taxon>Eukaryota</taxon>
        <taxon>Viridiplantae</taxon>
        <taxon>Streptophyta</taxon>
        <taxon>Embryophyta</taxon>
        <taxon>Tracheophyta</taxon>
        <taxon>Spermatophyta</taxon>
        <taxon>Magnoliopsida</taxon>
        <taxon>eudicotyledons</taxon>
        <taxon>Gunneridae</taxon>
        <taxon>Pentapetalae</taxon>
        <taxon>rosids</taxon>
        <taxon>malvids</taxon>
        <taxon>Brassicales</taxon>
        <taxon>Brassicaceae</taxon>
        <taxon>Brassiceae</taxon>
        <taxon>Brassica</taxon>
    </lineage>
</organism>
<evidence type="ECO:0000313" key="1">
    <source>
        <dbReference type="EMBL" id="RID53329.1"/>
    </source>
</evidence>
<gene>
    <name evidence="2" type="ORF">BRAA07T28774Z</name>
    <name evidence="1" type="ORF">BRARA_G00731</name>
</gene>
<proteinExistence type="predicted"/>
<dbReference type="EMBL" id="LR031574">
    <property type="protein sequence ID" value="VDC96939.1"/>
    <property type="molecule type" value="Genomic_DNA"/>
</dbReference>
<evidence type="ECO:0000313" key="2">
    <source>
        <dbReference type="EMBL" id="VDC96939.1"/>
    </source>
</evidence>
<reference evidence="2" key="2">
    <citation type="submission" date="2018-11" db="EMBL/GenBank/DDBJ databases">
        <authorList>
            <consortium name="Genoscope - CEA"/>
            <person name="William W."/>
        </authorList>
    </citation>
    <scope>NUCLEOTIDE SEQUENCE</scope>
</reference>
<accession>A0A397YIP7</accession>
<sequence>MERYRMQSEEHIPCNVFLSSTGPVIFKPVENQSSFKQIIIIPEYFGYREIRATLSLVGTSHEEVELGVDFIISLTLASDITRDQ</sequence>
<name>A0A397YIP7_BRACM</name>
<dbReference type="AlphaFoldDB" id="A0A397YIP7"/>
<dbReference type="Proteomes" id="UP000264353">
    <property type="component" value="Chromosome A7"/>
</dbReference>
<dbReference type="EMBL" id="CM010634">
    <property type="protein sequence ID" value="RID53329.1"/>
    <property type="molecule type" value="Genomic_DNA"/>
</dbReference>
<reference evidence="1 3" key="1">
    <citation type="submission" date="2018-06" db="EMBL/GenBank/DDBJ databases">
        <title>WGS assembly of Brassica rapa FPsc.</title>
        <authorList>
            <person name="Bowman J."/>
            <person name="Kohchi T."/>
            <person name="Yamato K."/>
            <person name="Jenkins J."/>
            <person name="Shu S."/>
            <person name="Ishizaki K."/>
            <person name="Yamaoka S."/>
            <person name="Nishihama R."/>
            <person name="Nakamura Y."/>
            <person name="Berger F."/>
            <person name="Adam C."/>
            <person name="Aki S."/>
            <person name="Althoff F."/>
            <person name="Araki T."/>
            <person name="Arteaga-Vazquez M."/>
            <person name="Balasubrmanian S."/>
            <person name="Bauer D."/>
            <person name="Boehm C."/>
            <person name="Briginshaw L."/>
            <person name="Caballero-Perez J."/>
            <person name="Catarino B."/>
            <person name="Chen F."/>
            <person name="Chiyoda S."/>
            <person name="Chovatia M."/>
            <person name="Davies K."/>
            <person name="Delmans M."/>
            <person name="Demura T."/>
            <person name="Dierschke T."/>
            <person name="Dolan L."/>
            <person name="Dorantes-Acosta A."/>
            <person name="Eklund D."/>
            <person name="Florent S."/>
            <person name="Flores-Sandoval E."/>
            <person name="Fujiyama A."/>
            <person name="Fukuzawa H."/>
            <person name="Galik B."/>
            <person name="Grimanelli D."/>
            <person name="Grimwood J."/>
            <person name="Grossniklaus U."/>
            <person name="Hamada T."/>
            <person name="Haseloff J."/>
            <person name="Hetherington A."/>
            <person name="Higo A."/>
            <person name="Hirakawa Y."/>
            <person name="Hundley H."/>
            <person name="Ikeda Y."/>
            <person name="Inoue K."/>
            <person name="Inoue S."/>
            <person name="Ishida S."/>
            <person name="Jia Q."/>
            <person name="Kakita M."/>
            <person name="Kanazawa T."/>
            <person name="Kawai Y."/>
            <person name="Kawashima T."/>
            <person name="Kennedy M."/>
            <person name="Kinose K."/>
            <person name="Kinoshita T."/>
            <person name="Kohara Y."/>
            <person name="Koide E."/>
            <person name="Komatsu K."/>
            <person name="Kopischke S."/>
            <person name="Kubo M."/>
            <person name="Kyozuka J."/>
            <person name="Lagercrantz U."/>
            <person name="Lin S."/>
            <person name="Lindquist E."/>
            <person name="Lipzen A."/>
            <person name="Lu C."/>
            <person name="Luna E."/>
            <person name="Martienssen R."/>
            <person name="Minamino N."/>
            <person name="Mizutani M."/>
            <person name="Mizutani M."/>
            <person name="Mochizuki N."/>
            <person name="Monte I."/>
            <person name="Mosher R."/>
            <person name="Nagasaki H."/>
            <person name="Nakagami H."/>
            <person name="Naramoto S."/>
            <person name="Nishitani K."/>
            <person name="Ohtani M."/>
            <person name="Okamoto T."/>
            <person name="Okumura M."/>
            <person name="Phillips J."/>
            <person name="Pollak B."/>
            <person name="Reinders A."/>
            <person name="Roevekamp M."/>
            <person name="Sano R."/>
            <person name="Sawa S."/>
            <person name="Schmid M."/>
            <person name="Shirakawa M."/>
            <person name="Solano R."/>
            <person name="Spunde A."/>
            <person name="Suetsugu N."/>
            <person name="Sugano S."/>
            <person name="Sugiyama A."/>
            <person name="Sun R."/>
            <person name="Suzuki Y."/>
            <person name="Takenaka M."/>
            <person name="Takezawa D."/>
            <person name="Tomogane H."/>
            <person name="Tsuzuki M."/>
            <person name="Ueda T."/>
            <person name="Umeda M."/>
            <person name="Ward J."/>
            <person name="Watanabe Y."/>
            <person name="Yazaki K."/>
            <person name="Yokoyama R."/>
            <person name="Yoshitake Y."/>
            <person name="Yotsui I."/>
            <person name="Zachgo S."/>
            <person name="Schmutz J."/>
        </authorList>
    </citation>
    <scope>NUCLEOTIDE SEQUENCE [LARGE SCALE GENOMIC DNA]</scope>
    <source>
        <strain evidence="3">cv. B-3</strain>
    </source>
</reference>
<protein>
    <submittedName>
        <fullName evidence="1">Uncharacterized protein</fullName>
    </submittedName>
</protein>